<dbReference type="AlphaFoldDB" id="A0A329RTQ8"/>
<dbReference type="EMBL" id="MJFZ01000545">
    <property type="protein sequence ID" value="RAW27680.1"/>
    <property type="molecule type" value="Genomic_DNA"/>
</dbReference>
<proteinExistence type="predicted"/>
<gene>
    <name evidence="2" type="ORF">PC110_g15916</name>
    <name evidence="1" type="ORF">PC117_g14632</name>
</gene>
<reference evidence="2 3" key="1">
    <citation type="submission" date="2018-01" db="EMBL/GenBank/DDBJ databases">
        <title>Draft genome of the strawberry crown rot pathogen Phytophthora cactorum.</title>
        <authorList>
            <person name="Armitage A.D."/>
            <person name="Lysoe E."/>
            <person name="Nellist C.F."/>
            <person name="Harrison R.J."/>
            <person name="Brurberg M.B."/>
        </authorList>
    </citation>
    <scope>NUCLEOTIDE SEQUENCE [LARGE SCALE GENOMIC DNA]</scope>
    <source>
        <strain evidence="2 3">10300</strain>
    </source>
</reference>
<protein>
    <submittedName>
        <fullName evidence="2">Uncharacterized protein</fullName>
    </submittedName>
</protein>
<dbReference type="VEuPathDB" id="FungiDB:PC110_g15916"/>
<comment type="caution">
    <text evidence="2">The sequence shown here is derived from an EMBL/GenBank/DDBJ whole genome shotgun (WGS) entry which is preliminary data.</text>
</comment>
<name>A0A329RTQ8_9STRA</name>
<dbReference type="Proteomes" id="UP000736787">
    <property type="component" value="Unassembled WGS sequence"/>
</dbReference>
<sequence>MSEKNLVAVAGTISRSNHQVDGVRLLDPRAKSSAKKIAAIGDIPRKEEKAMYKNGIDFLRDEHRKVSAQMTKQGNALSIPEVIPE</sequence>
<reference evidence="1" key="2">
    <citation type="submission" date="2018-10" db="EMBL/GenBank/DDBJ databases">
        <title>Effector identification in a new, highly contiguous assembly of the strawberry crown rot pathogen Phytophthora cactorum.</title>
        <authorList>
            <person name="Armitage A.D."/>
            <person name="Nellist C.F."/>
            <person name="Bates H."/>
            <person name="Vickerstaff R.J."/>
            <person name="Harrison R.J."/>
        </authorList>
    </citation>
    <scope>NUCLEOTIDE SEQUENCE</scope>
    <source>
        <strain evidence="1">4040</strain>
    </source>
</reference>
<evidence type="ECO:0000313" key="2">
    <source>
        <dbReference type="EMBL" id="RAW27680.1"/>
    </source>
</evidence>
<evidence type="ECO:0000313" key="1">
    <source>
        <dbReference type="EMBL" id="KAG2927288.1"/>
    </source>
</evidence>
<dbReference type="EMBL" id="RCMK01000463">
    <property type="protein sequence ID" value="KAG2927288.1"/>
    <property type="molecule type" value="Genomic_DNA"/>
</dbReference>
<dbReference type="OrthoDB" id="10563168at2759"/>
<accession>A0A329RTQ8</accession>
<dbReference type="Proteomes" id="UP000251314">
    <property type="component" value="Unassembled WGS sequence"/>
</dbReference>
<organism evidence="2 3">
    <name type="scientific">Phytophthora cactorum</name>
    <dbReference type="NCBI Taxonomy" id="29920"/>
    <lineage>
        <taxon>Eukaryota</taxon>
        <taxon>Sar</taxon>
        <taxon>Stramenopiles</taxon>
        <taxon>Oomycota</taxon>
        <taxon>Peronosporomycetes</taxon>
        <taxon>Peronosporales</taxon>
        <taxon>Peronosporaceae</taxon>
        <taxon>Phytophthora</taxon>
    </lineage>
</organism>
<keyword evidence="3" id="KW-1185">Reference proteome</keyword>
<evidence type="ECO:0000313" key="3">
    <source>
        <dbReference type="Proteomes" id="UP000251314"/>
    </source>
</evidence>